<dbReference type="Proteomes" id="UP001596091">
    <property type="component" value="Unassembled WGS sequence"/>
</dbReference>
<proteinExistence type="predicted"/>
<dbReference type="PROSITE" id="PS50005">
    <property type="entry name" value="TPR"/>
    <property type="match status" value="2"/>
</dbReference>
<organism evidence="5 6">
    <name type="scientific">Acidicapsa dinghuensis</name>
    <dbReference type="NCBI Taxonomy" id="2218256"/>
    <lineage>
        <taxon>Bacteria</taxon>
        <taxon>Pseudomonadati</taxon>
        <taxon>Acidobacteriota</taxon>
        <taxon>Terriglobia</taxon>
        <taxon>Terriglobales</taxon>
        <taxon>Acidobacteriaceae</taxon>
        <taxon>Acidicapsa</taxon>
    </lineage>
</organism>
<dbReference type="PANTHER" id="PTHR44943">
    <property type="entry name" value="CELLULOSE SYNTHASE OPERON PROTEIN C"/>
    <property type="match status" value="1"/>
</dbReference>
<feature type="repeat" description="TPR" evidence="3">
    <location>
        <begin position="29"/>
        <end position="62"/>
    </location>
</feature>
<evidence type="ECO:0000256" key="3">
    <source>
        <dbReference type="PROSITE-ProRule" id="PRU00339"/>
    </source>
</evidence>
<feature type="region of interest" description="Disordered" evidence="4">
    <location>
        <begin position="251"/>
        <end position="276"/>
    </location>
</feature>
<dbReference type="SUPFAM" id="SSF48452">
    <property type="entry name" value="TPR-like"/>
    <property type="match status" value="1"/>
</dbReference>
<dbReference type="InterPro" id="IPR051685">
    <property type="entry name" value="Ycf3/AcsC/BcsC/TPR_MFPF"/>
</dbReference>
<evidence type="ECO:0000313" key="5">
    <source>
        <dbReference type="EMBL" id="MFC5860861.1"/>
    </source>
</evidence>
<evidence type="ECO:0000256" key="1">
    <source>
        <dbReference type="ARBA" id="ARBA00022737"/>
    </source>
</evidence>
<keyword evidence="6" id="KW-1185">Reference proteome</keyword>
<name>A0ABW1E953_9BACT</name>
<dbReference type="InterPro" id="IPR011990">
    <property type="entry name" value="TPR-like_helical_dom_sf"/>
</dbReference>
<dbReference type="Gene3D" id="1.25.40.10">
    <property type="entry name" value="Tetratricopeptide repeat domain"/>
    <property type="match status" value="2"/>
</dbReference>
<reference evidence="6" key="1">
    <citation type="journal article" date="2019" name="Int. J. Syst. Evol. Microbiol.">
        <title>The Global Catalogue of Microorganisms (GCM) 10K type strain sequencing project: providing services to taxonomists for standard genome sequencing and annotation.</title>
        <authorList>
            <consortium name="The Broad Institute Genomics Platform"/>
            <consortium name="The Broad Institute Genome Sequencing Center for Infectious Disease"/>
            <person name="Wu L."/>
            <person name="Ma J."/>
        </authorList>
    </citation>
    <scope>NUCLEOTIDE SEQUENCE [LARGE SCALE GENOMIC DNA]</scope>
    <source>
        <strain evidence="6">JCM 4087</strain>
    </source>
</reference>
<dbReference type="PANTHER" id="PTHR44943:SF8">
    <property type="entry name" value="TPR REPEAT-CONTAINING PROTEIN MJ0263"/>
    <property type="match status" value="1"/>
</dbReference>
<comment type="caution">
    <text evidence="5">The sequence shown here is derived from an EMBL/GenBank/DDBJ whole genome shotgun (WGS) entry which is preliminary data.</text>
</comment>
<dbReference type="EMBL" id="JBHSPH010000001">
    <property type="protein sequence ID" value="MFC5860861.1"/>
    <property type="molecule type" value="Genomic_DNA"/>
</dbReference>
<dbReference type="Pfam" id="PF14559">
    <property type="entry name" value="TPR_19"/>
    <property type="match status" value="1"/>
</dbReference>
<protein>
    <submittedName>
        <fullName evidence="5">Tetratricopeptide repeat protein</fullName>
    </submittedName>
</protein>
<sequence>MNRIARLPVLAASLVVLMVALTGCAKLKARDQLNKGVESFKAGKYEEAINHFQQASQLDPTLPTAKAYLATALSQNVVPGLSTPENLKTANQAIQTFQEVLAADPSNINSMKGIASLYFNMKKFDDARTWQKKVLAVDPKDPEAAYTVGVIDWTLAHENLLKMLNNNDDGVGNVKALTKANCTEIQQENGPLVEEGIKYLQQAVDNRPNYDDAMSYMNLTYRRKADVDCGDAAAVKDDVAKALDWSAKAMGTRKENENKKNQGSGGITLDSNGNMK</sequence>
<gene>
    <name evidence="5" type="ORF">ACFPT7_00985</name>
</gene>
<accession>A0ABW1E953</accession>
<feature type="repeat" description="TPR" evidence="3">
    <location>
        <begin position="108"/>
        <end position="141"/>
    </location>
</feature>
<keyword evidence="2 3" id="KW-0802">TPR repeat</keyword>
<evidence type="ECO:0000256" key="2">
    <source>
        <dbReference type="ARBA" id="ARBA00022803"/>
    </source>
</evidence>
<dbReference type="PROSITE" id="PS51257">
    <property type="entry name" value="PROKAR_LIPOPROTEIN"/>
    <property type="match status" value="1"/>
</dbReference>
<dbReference type="Pfam" id="PF13414">
    <property type="entry name" value="TPR_11"/>
    <property type="match status" value="1"/>
</dbReference>
<keyword evidence="1" id="KW-0677">Repeat</keyword>
<dbReference type="InterPro" id="IPR019734">
    <property type="entry name" value="TPR_rpt"/>
</dbReference>
<dbReference type="SMART" id="SM00028">
    <property type="entry name" value="TPR"/>
    <property type="match status" value="2"/>
</dbReference>
<evidence type="ECO:0000256" key="4">
    <source>
        <dbReference type="SAM" id="MobiDB-lite"/>
    </source>
</evidence>
<evidence type="ECO:0000313" key="6">
    <source>
        <dbReference type="Proteomes" id="UP001596091"/>
    </source>
</evidence>
<dbReference type="RefSeq" id="WP_263334975.1">
    <property type="nucleotide sequence ID" value="NZ_JAGSYH010000002.1"/>
</dbReference>